<dbReference type="PANTHER" id="PTHR30373">
    <property type="entry name" value="UPF0603 PROTEIN YGCG"/>
    <property type="match status" value="1"/>
</dbReference>
<dbReference type="InterPro" id="IPR007621">
    <property type="entry name" value="TPM_dom"/>
</dbReference>
<dbReference type="Gene3D" id="3.10.310.50">
    <property type="match status" value="1"/>
</dbReference>
<dbReference type="AlphaFoldDB" id="A0A2H9PAF6"/>
<keyword evidence="1" id="KW-0472">Membrane</keyword>
<organism evidence="3 4">
    <name type="scientific">Candidatus Desantisbacteria bacterium CG_4_10_14_0_8_um_filter_39_17</name>
    <dbReference type="NCBI Taxonomy" id="1974542"/>
    <lineage>
        <taxon>Bacteria</taxon>
        <taxon>Candidatus Desantisiibacteriota</taxon>
    </lineage>
</organism>
<keyword evidence="1" id="KW-1133">Transmembrane helix</keyword>
<accession>A0A2H9PAF6</accession>
<feature type="domain" description="TPM" evidence="2">
    <location>
        <begin position="43"/>
        <end position="164"/>
    </location>
</feature>
<dbReference type="EMBL" id="PFMS01000088">
    <property type="protein sequence ID" value="PIZ15426.1"/>
    <property type="molecule type" value="Genomic_DNA"/>
</dbReference>
<dbReference type="Pfam" id="PF04536">
    <property type="entry name" value="TPM_phosphatase"/>
    <property type="match status" value="1"/>
</dbReference>
<evidence type="ECO:0000256" key="1">
    <source>
        <dbReference type="SAM" id="Phobius"/>
    </source>
</evidence>
<name>A0A2H9PAF6_9BACT</name>
<keyword evidence="1" id="KW-0812">Transmembrane</keyword>
<reference evidence="4" key="1">
    <citation type="submission" date="2017-09" db="EMBL/GenBank/DDBJ databases">
        <title>Depth-based differentiation of microbial function through sediment-hosted aquifers and enrichment of novel symbionts in the deep terrestrial subsurface.</title>
        <authorList>
            <person name="Probst A.J."/>
            <person name="Ladd B."/>
            <person name="Jarett J.K."/>
            <person name="Geller-Mcgrath D.E."/>
            <person name="Sieber C.M.K."/>
            <person name="Emerson J.B."/>
            <person name="Anantharaman K."/>
            <person name="Thomas B.C."/>
            <person name="Malmstrom R."/>
            <person name="Stieglmeier M."/>
            <person name="Klingl A."/>
            <person name="Woyke T."/>
            <person name="Ryan C.M."/>
            <person name="Banfield J.F."/>
        </authorList>
    </citation>
    <scope>NUCLEOTIDE SEQUENCE [LARGE SCALE GENOMIC DNA]</scope>
</reference>
<sequence length="261" mass="28144">MNFWTLPMIKGKLIIILLILAAIIGQGVIFAQSRDFPRASGFVNDFAGIVSPDEKTSLNLFIGELERKTSAEIAIVTLTDIGEATIEEYAVDLFENWGIGKKDKDNGLLILLVAGIRKVRIEVGYGLEGIITDGLAGEIIRQKMVPYFQKGEFGKGLYYATATISHLIARESGVELSSMESLSRQEYQMTGAGEARRRILANLLFLILIFAFFGMRFFFFPLFFLRGGYWGGGSGGFGGGMGGFGGFGGGLSGGGGASGSW</sequence>
<proteinExistence type="predicted"/>
<evidence type="ECO:0000313" key="3">
    <source>
        <dbReference type="EMBL" id="PIZ15426.1"/>
    </source>
</evidence>
<protein>
    <submittedName>
        <fullName evidence="3">Methanol dehydrogenase</fullName>
    </submittedName>
</protein>
<dbReference type="PANTHER" id="PTHR30373:SF2">
    <property type="entry name" value="UPF0603 PROTEIN YGCG"/>
    <property type="match status" value="1"/>
</dbReference>
<gene>
    <name evidence="3" type="ORF">COY51_05225</name>
</gene>
<feature type="transmembrane region" description="Helical" evidence="1">
    <location>
        <begin position="203"/>
        <end position="225"/>
    </location>
</feature>
<evidence type="ECO:0000313" key="4">
    <source>
        <dbReference type="Proteomes" id="UP000234145"/>
    </source>
</evidence>
<evidence type="ECO:0000259" key="2">
    <source>
        <dbReference type="Pfam" id="PF04536"/>
    </source>
</evidence>
<dbReference type="Proteomes" id="UP000234145">
    <property type="component" value="Unassembled WGS sequence"/>
</dbReference>
<comment type="caution">
    <text evidence="3">The sequence shown here is derived from an EMBL/GenBank/DDBJ whole genome shotgun (WGS) entry which is preliminary data.</text>
</comment>